<dbReference type="SUPFAM" id="SSF51621">
    <property type="entry name" value="Phosphoenolpyruvate/pyruvate domain"/>
    <property type="match status" value="1"/>
</dbReference>
<reference evidence="4" key="1">
    <citation type="submission" date="2022-01" db="EMBL/GenBank/DDBJ databases">
        <title>Nocardioidaceae gen. sp. A5X3R13.</title>
        <authorList>
            <person name="Lopez Marin M.A."/>
            <person name="Uhlik O."/>
        </authorList>
    </citation>
    <scope>NUCLEOTIDE SEQUENCE</scope>
    <source>
        <strain evidence="4">A5X3R13</strain>
    </source>
</reference>
<dbReference type="Proteomes" id="UP001164390">
    <property type="component" value="Chromosome"/>
</dbReference>
<dbReference type="GO" id="GO:0006107">
    <property type="term" value="P:oxaloacetate metabolic process"/>
    <property type="evidence" value="ECO:0007669"/>
    <property type="project" value="TreeGrafter"/>
</dbReference>
<dbReference type="PANTHER" id="PTHR32308">
    <property type="entry name" value="LYASE BETA SUBUNIT, PUTATIVE (AFU_ORTHOLOGUE AFUA_4G13030)-RELATED"/>
    <property type="match status" value="1"/>
</dbReference>
<organism evidence="4 5">
    <name type="scientific">Solicola gregarius</name>
    <dbReference type="NCBI Taxonomy" id="2908642"/>
    <lineage>
        <taxon>Bacteria</taxon>
        <taxon>Bacillati</taxon>
        <taxon>Actinomycetota</taxon>
        <taxon>Actinomycetes</taxon>
        <taxon>Propionibacteriales</taxon>
        <taxon>Nocardioidaceae</taxon>
        <taxon>Solicola</taxon>
    </lineage>
</organism>
<dbReference type="Pfam" id="PF22484">
    <property type="entry name" value="DUF6986"/>
    <property type="match status" value="1"/>
</dbReference>
<dbReference type="InterPro" id="IPR015813">
    <property type="entry name" value="Pyrv/PenolPyrv_kinase-like_dom"/>
</dbReference>
<dbReference type="GO" id="GO:0016829">
    <property type="term" value="F:lyase activity"/>
    <property type="evidence" value="ECO:0007669"/>
    <property type="project" value="UniProtKB-KW"/>
</dbReference>
<dbReference type="KEGG" id="sgrg:L0C25_00180"/>
<keyword evidence="2" id="KW-0479">Metal-binding</keyword>
<keyword evidence="3" id="KW-0460">Magnesium</keyword>
<evidence type="ECO:0000256" key="2">
    <source>
        <dbReference type="ARBA" id="ARBA00022723"/>
    </source>
</evidence>
<name>A0AA46THN6_9ACTN</name>
<evidence type="ECO:0000313" key="4">
    <source>
        <dbReference type="EMBL" id="UYM05542.1"/>
    </source>
</evidence>
<dbReference type="EMBL" id="CP094970">
    <property type="protein sequence ID" value="UYM05542.1"/>
    <property type="molecule type" value="Genomic_DNA"/>
</dbReference>
<comment type="cofactor">
    <cofactor evidence="1">
        <name>Mg(2+)</name>
        <dbReference type="ChEBI" id="CHEBI:18420"/>
    </cofactor>
</comment>
<keyword evidence="4" id="KW-0456">Lyase</keyword>
<dbReference type="InterPro" id="IPR054255">
    <property type="entry name" value="DUF6986"/>
</dbReference>
<dbReference type="GO" id="GO:0000287">
    <property type="term" value="F:magnesium ion binding"/>
    <property type="evidence" value="ECO:0007669"/>
    <property type="project" value="TreeGrafter"/>
</dbReference>
<gene>
    <name evidence="4" type="ORF">L0C25_00180</name>
</gene>
<evidence type="ECO:0000256" key="3">
    <source>
        <dbReference type="ARBA" id="ARBA00022842"/>
    </source>
</evidence>
<evidence type="ECO:0000313" key="5">
    <source>
        <dbReference type="Proteomes" id="UP001164390"/>
    </source>
</evidence>
<protein>
    <submittedName>
        <fullName evidence="4">HpcH/HpaI aldolase/citrate lyase family protein</fullName>
    </submittedName>
</protein>
<dbReference type="Gene3D" id="3.20.20.60">
    <property type="entry name" value="Phosphoenolpyruvate-binding domains"/>
    <property type="match status" value="1"/>
</dbReference>
<dbReference type="AlphaFoldDB" id="A0AA46THN6"/>
<proteinExistence type="predicted"/>
<accession>A0AA46THN6</accession>
<dbReference type="InterPro" id="IPR040442">
    <property type="entry name" value="Pyrv_kinase-like_dom_sf"/>
</dbReference>
<sequence>MTDHLDRLAAELDSRLATDDRDHVVRYPGGRRERQPVHTVYVPGDRVHAGSVAEWGERASAKLAQHAPDRDALASALDLDPELVGYDRIVEKLSREPIEDLRIDFEDGYGARPDDTEDADVRAAVAAVAAMLEAGTAPPCVGIRFKSFDAATRHRGLRTLDLFVRELASSGLPNGLRVTLPKVTSVAQVEAMTTACAWIEQEHGLADGALAFEIQVETPQAVVGPDGRALVAPMIHASRGRCVGLHYGTYDYSAALGIAAAQQSMEHPAADFAKDVMQVAAAETGVVVSDGSTNILPVGDTEAIHAAWRLHARLVRRSLERGIYQGWDLDPSQLPSRYAAVYAFFAADLPESLRRLRAYAGAGDAGYLDEPATAAALAGYVLRALDCGATSADDVRHGSGMERARLESLARR</sequence>
<dbReference type="PANTHER" id="PTHR32308:SF10">
    <property type="entry name" value="CITRATE LYASE SUBUNIT BETA"/>
    <property type="match status" value="1"/>
</dbReference>
<evidence type="ECO:0000256" key="1">
    <source>
        <dbReference type="ARBA" id="ARBA00001946"/>
    </source>
</evidence>
<keyword evidence="5" id="KW-1185">Reference proteome</keyword>
<dbReference type="RefSeq" id="WP_271634357.1">
    <property type="nucleotide sequence ID" value="NZ_CP094970.1"/>
</dbReference>